<evidence type="ECO:0000313" key="2">
    <source>
        <dbReference type="EMBL" id="GHA50646.1"/>
    </source>
</evidence>
<proteinExistence type="predicted"/>
<feature type="region of interest" description="Disordered" evidence="1">
    <location>
        <begin position="260"/>
        <end position="288"/>
    </location>
</feature>
<dbReference type="Proteomes" id="UP000634455">
    <property type="component" value="Unassembled WGS sequence"/>
</dbReference>
<accession>A0ABQ3CYZ5</accession>
<gene>
    <name evidence="2" type="ORF">GCM10008927_14770</name>
</gene>
<keyword evidence="3" id="KW-1185">Reference proteome</keyword>
<sequence>MGLTSNQMDTGIKISASAHVALIAAAIFSGQLFSAAPDEAVSVAQVSLISGDELDAMTIQSVDETNVDEPAPNVAEPVVVEPEVQEPDVAEPEPTSPEVTEPEPVGEVETADVGTEAIVEQAGEVKDEEFAMAAPKQADIVADQVTEKPEDIAQPVEETVPSVTPKEKPKDLVEPVEPKEEATPKETTTKVVTEADEPDQNDPMKTVRPKGRPQQLAKLEEPAEEKPEPKPAPEPEPKPDPESAVDPLEQAILDDLKAEEAKRTAAETGVANASAGESNARKGSPLSQSEKDGLIFAIKECWNVPFGIENADELAVTVGFELHPDGRLKGQINFLSEGDENSGLTAVAYRAARSAIVRCLPYDKLPQDKYDSWKKVEVTFDPKKMVLR</sequence>
<dbReference type="Gene3D" id="3.30.1150.10">
    <property type="match status" value="1"/>
</dbReference>
<organism evidence="2 3">
    <name type="scientific">Paramylibacter ulvae</name>
    <dbReference type="NCBI Taxonomy" id="1651968"/>
    <lineage>
        <taxon>Bacteria</taxon>
        <taxon>Pseudomonadati</taxon>
        <taxon>Pseudomonadota</taxon>
        <taxon>Alphaproteobacteria</taxon>
        <taxon>Rhodobacterales</taxon>
        <taxon>Paracoccaceae</taxon>
        <taxon>Paramylibacter</taxon>
    </lineage>
</organism>
<dbReference type="EMBL" id="BMZF01000003">
    <property type="protein sequence ID" value="GHA50646.1"/>
    <property type="molecule type" value="Genomic_DNA"/>
</dbReference>
<protein>
    <submittedName>
        <fullName evidence="2">Cell envelope integrity/translocation protein TolA</fullName>
    </submittedName>
</protein>
<reference evidence="3" key="1">
    <citation type="journal article" date="2019" name="Int. J. Syst. Evol. Microbiol.">
        <title>The Global Catalogue of Microorganisms (GCM) 10K type strain sequencing project: providing services to taxonomists for standard genome sequencing and annotation.</title>
        <authorList>
            <consortium name="The Broad Institute Genomics Platform"/>
            <consortium name="The Broad Institute Genome Sequencing Center for Infectious Disease"/>
            <person name="Wu L."/>
            <person name="Ma J."/>
        </authorList>
    </citation>
    <scope>NUCLEOTIDE SEQUENCE [LARGE SCALE GENOMIC DNA]</scope>
    <source>
        <strain evidence="3">KCTC 32465</strain>
    </source>
</reference>
<evidence type="ECO:0000256" key="1">
    <source>
        <dbReference type="SAM" id="MobiDB-lite"/>
    </source>
</evidence>
<feature type="compositionally biased region" description="Basic and acidic residues" evidence="1">
    <location>
        <begin position="165"/>
        <end position="188"/>
    </location>
</feature>
<feature type="region of interest" description="Disordered" evidence="1">
    <location>
        <begin position="83"/>
        <end position="109"/>
    </location>
</feature>
<feature type="region of interest" description="Disordered" evidence="1">
    <location>
        <begin position="141"/>
        <end position="244"/>
    </location>
</feature>
<feature type="compositionally biased region" description="Acidic residues" evidence="1">
    <location>
        <begin position="100"/>
        <end position="109"/>
    </location>
</feature>
<feature type="compositionally biased region" description="Basic and acidic residues" evidence="1">
    <location>
        <begin position="218"/>
        <end position="241"/>
    </location>
</feature>
<evidence type="ECO:0000313" key="3">
    <source>
        <dbReference type="Proteomes" id="UP000634455"/>
    </source>
</evidence>
<comment type="caution">
    <text evidence="2">The sequence shown here is derived from an EMBL/GenBank/DDBJ whole genome shotgun (WGS) entry which is preliminary data.</text>
</comment>
<dbReference type="SUPFAM" id="SSF74653">
    <property type="entry name" value="TolA/TonB C-terminal domain"/>
    <property type="match status" value="1"/>
</dbReference>
<name>A0ABQ3CYZ5_9RHOB</name>